<dbReference type="Proteomes" id="UP000462362">
    <property type="component" value="Unassembled WGS sequence"/>
</dbReference>
<evidence type="ECO:0000313" key="11">
    <source>
        <dbReference type="EMBL" id="MTU43644.1"/>
    </source>
</evidence>
<evidence type="ECO:0000256" key="2">
    <source>
        <dbReference type="ARBA" id="ARBA00007615"/>
    </source>
</evidence>
<dbReference type="InterPro" id="IPR018323">
    <property type="entry name" value="OM_lipoprot_carrier_LolA_Pbac"/>
</dbReference>
<comment type="subcellular location">
    <subcellularLocation>
        <location evidence="1 10">Periplasm</location>
    </subcellularLocation>
</comment>
<sequence length="221" mass="24854">MISSSLTFVRLRKKRFMKKTALLTITGLFPFVVFSQPLDLLNNFLNETKQASGAFEQQTFQKDGKPAEELQKGTFSFSRPGKFVWTYTSPYPQKMVCDGSRIYIWDEDLNQVTVRSAKGAIPKSPASILFGTQSYKKDWNATQPKQEDGYTWITLTPKAKDASVNSVSFGFKSEKLEKLIFVGSMGEKTNLTISDLKTDVQLSPETFKFTAPKGADVIEVK</sequence>
<dbReference type="AlphaFoldDB" id="A0A6I3S3V4"/>
<accession>A0A6I3S3V4</accession>
<keyword evidence="11" id="KW-0449">Lipoprotein</keyword>
<evidence type="ECO:0000256" key="9">
    <source>
        <dbReference type="ARBA" id="ARBA00023186"/>
    </source>
</evidence>
<dbReference type="GO" id="GO:0042597">
    <property type="term" value="C:periplasmic space"/>
    <property type="evidence" value="ECO:0007669"/>
    <property type="project" value="UniProtKB-SubCell"/>
</dbReference>
<protein>
    <recommendedName>
        <fullName evidence="4 10">Outer-membrane lipoprotein carrier protein</fullName>
    </recommendedName>
</protein>
<dbReference type="PANTHER" id="PTHR35869:SF1">
    <property type="entry name" value="OUTER-MEMBRANE LIPOPROTEIN CARRIER PROTEIN"/>
    <property type="match status" value="1"/>
</dbReference>
<dbReference type="InterPro" id="IPR004564">
    <property type="entry name" value="OM_lipoprot_carrier_LolA-like"/>
</dbReference>
<evidence type="ECO:0000256" key="7">
    <source>
        <dbReference type="ARBA" id="ARBA00022764"/>
    </source>
</evidence>
<keyword evidence="5 10" id="KW-0813">Transport</keyword>
<comment type="function">
    <text evidence="10">Participates in the translocation of lipoproteins from the inner membrane to the outer membrane. Only forms a complex with a lipoprotein if the residue after the N-terminal Cys is not an aspartate (The Asp acts as a targeting signal to indicate that the lipoprotein should stay in the inner membrane).</text>
</comment>
<dbReference type="EMBL" id="WNCL01000024">
    <property type="protein sequence ID" value="MTU43644.1"/>
    <property type="molecule type" value="Genomic_DNA"/>
</dbReference>
<evidence type="ECO:0000256" key="3">
    <source>
        <dbReference type="ARBA" id="ARBA00011245"/>
    </source>
</evidence>
<evidence type="ECO:0000256" key="8">
    <source>
        <dbReference type="ARBA" id="ARBA00022927"/>
    </source>
</evidence>
<reference evidence="11 12" key="1">
    <citation type="journal article" date="2019" name="Nat. Med.">
        <title>A library of human gut bacterial isolates paired with longitudinal multiomics data enables mechanistic microbiome research.</title>
        <authorList>
            <person name="Poyet M."/>
            <person name="Groussin M."/>
            <person name="Gibbons S.M."/>
            <person name="Avila-Pacheco J."/>
            <person name="Jiang X."/>
            <person name="Kearney S.M."/>
            <person name="Perrotta A.R."/>
            <person name="Berdy B."/>
            <person name="Zhao S."/>
            <person name="Lieberman T.D."/>
            <person name="Swanson P.K."/>
            <person name="Smith M."/>
            <person name="Roesemann S."/>
            <person name="Alexander J.E."/>
            <person name="Rich S.A."/>
            <person name="Livny J."/>
            <person name="Vlamakis H."/>
            <person name="Clish C."/>
            <person name="Bullock K."/>
            <person name="Deik A."/>
            <person name="Scott J."/>
            <person name="Pierce K.A."/>
            <person name="Xavier R.J."/>
            <person name="Alm E.J."/>
        </authorList>
    </citation>
    <scope>NUCLEOTIDE SEQUENCE [LARGE SCALE GENOMIC DNA]</scope>
    <source>
        <strain evidence="11 12">BIOML-A2</strain>
    </source>
</reference>
<dbReference type="GO" id="GO:0044874">
    <property type="term" value="P:lipoprotein localization to outer membrane"/>
    <property type="evidence" value="ECO:0007669"/>
    <property type="project" value="UniProtKB-UniRule"/>
</dbReference>
<comment type="subunit">
    <text evidence="3 10">Monomer.</text>
</comment>
<gene>
    <name evidence="10" type="primary">lolA</name>
    <name evidence="11" type="ORF">GMD42_08410</name>
</gene>
<keyword evidence="9 10" id="KW-0143">Chaperone</keyword>
<dbReference type="CDD" id="cd16325">
    <property type="entry name" value="LolA"/>
    <property type="match status" value="1"/>
</dbReference>
<evidence type="ECO:0000256" key="1">
    <source>
        <dbReference type="ARBA" id="ARBA00004418"/>
    </source>
</evidence>
<dbReference type="InterPro" id="IPR029046">
    <property type="entry name" value="LolA/LolB/LppX"/>
</dbReference>
<dbReference type="PANTHER" id="PTHR35869">
    <property type="entry name" value="OUTER-MEMBRANE LIPOPROTEIN CARRIER PROTEIN"/>
    <property type="match status" value="1"/>
</dbReference>
<dbReference type="HAMAP" id="MF_00240">
    <property type="entry name" value="LolA"/>
    <property type="match status" value="1"/>
</dbReference>
<dbReference type="Gene3D" id="2.50.20.10">
    <property type="entry name" value="Lipoprotein localisation LolA/LolB/LppX"/>
    <property type="match status" value="1"/>
</dbReference>
<dbReference type="Pfam" id="PF03548">
    <property type="entry name" value="LolA"/>
    <property type="match status" value="1"/>
</dbReference>
<evidence type="ECO:0000256" key="5">
    <source>
        <dbReference type="ARBA" id="ARBA00022448"/>
    </source>
</evidence>
<keyword evidence="8 10" id="KW-0653">Protein transport</keyword>
<comment type="similarity">
    <text evidence="2 10">Belongs to the LolA family.</text>
</comment>
<name>A0A6I3S3V4_9BURK</name>
<evidence type="ECO:0000313" key="12">
    <source>
        <dbReference type="Proteomes" id="UP000462362"/>
    </source>
</evidence>
<dbReference type="SUPFAM" id="SSF89392">
    <property type="entry name" value="Prokaryotic lipoproteins and lipoprotein localization factors"/>
    <property type="match status" value="1"/>
</dbReference>
<evidence type="ECO:0000256" key="10">
    <source>
        <dbReference type="HAMAP-Rule" id="MF_00240"/>
    </source>
</evidence>
<keyword evidence="6" id="KW-0732">Signal</keyword>
<keyword evidence="7 10" id="KW-0574">Periplasm</keyword>
<proteinExistence type="inferred from homology"/>
<dbReference type="GO" id="GO:0042953">
    <property type="term" value="P:lipoprotein transport"/>
    <property type="evidence" value="ECO:0007669"/>
    <property type="project" value="InterPro"/>
</dbReference>
<evidence type="ECO:0000256" key="6">
    <source>
        <dbReference type="ARBA" id="ARBA00022729"/>
    </source>
</evidence>
<evidence type="ECO:0000256" key="4">
    <source>
        <dbReference type="ARBA" id="ARBA00014035"/>
    </source>
</evidence>
<comment type="caution">
    <text evidence="11">The sequence shown here is derived from an EMBL/GenBank/DDBJ whole genome shotgun (WGS) entry which is preliminary data.</text>
</comment>
<organism evidence="11 12">
    <name type="scientific">Parasutterella excrementihominis</name>
    <dbReference type="NCBI Taxonomy" id="487175"/>
    <lineage>
        <taxon>Bacteria</taxon>
        <taxon>Pseudomonadati</taxon>
        <taxon>Pseudomonadota</taxon>
        <taxon>Betaproteobacteria</taxon>
        <taxon>Burkholderiales</taxon>
        <taxon>Sutterellaceae</taxon>
        <taxon>Parasutterella</taxon>
    </lineage>
</organism>